<dbReference type="GO" id="GO:0005524">
    <property type="term" value="F:ATP binding"/>
    <property type="evidence" value="ECO:0007669"/>
    <property type="project" value="UniProtKB-UniRule"/>
</dbReference>
<dbReference type="PANTHER" id="PTHR44329">
    <property type="entry name" value="SERINE/THREONINE-PROTEIN KINASE TNNI3K-RELATED"/>
    <property type="match status" value="1"/>
</dbReference>
<dbReference type="Proteomes" id="UP000225706">
    <property type="component" value="Unassembled WGS sequence"/>
</dbReference>
<sequence>MANSPFTAYIFEEDRQKLMREAGGSRGGSLFGQWTSTGNPVVHYAVPSYVDKDTSVRVIGEELWSRYRLCHIGEWRSVSQYSGRSDHERSRLRSEFNGGNPKRFLVLDVDTTKICAYLFESEIQMGRGKLEPLNGENPFNRSDVDPLKTRRQHYHSPEQPTTTQEWGRSQPKRHELQEAVTRRYQWYSVAGGNEKLLKVLEEFKKIAHQGEVNMSRDTTTENMMMSFIEKRHGNKWQVNFPSTFPNPGAVLIENPDPRGRGTDHRQASNSKVEQAVFSETRKLFFVIIRTSAIAKVTKESAYMGEELEIKIWDYRKLKICKTLGGGSFGTVYLANCVEPDGTNPVVMKVIHNSVAMRDDSRRLFMKEAVLLASLHHKNIVRIYGICLNPLTIIMEYVVFDFEPFQRNRKVSSLDGFLSEISGVPQSEEHRFEQFISKIAVDVATGVAHLHGQNIAHRDLKPMNILISNQHYCKLQDRCQMMRLKAERPIICKLADFGESRSQWLQTNGLRDPETSQVFRGTIAFMAPEILLREPTVQGNKLTMDDLKKVDIWALGMVFYCLINPADPCPYERDGCNHFVDIMKFQRQRKLPSFDPKYVGKQSSAWKHVKDVFHACTNYDPLRRPKATQVHAMLDASTGSGNHSSLKTNVVHLNQGLSSTSQGTLQWYASTQGEFDVKYIQEKLKAIADGEVDMSRNKDSRDLCMRFRCSKKQWQVHFPANFPASNASLYVDGLFYTMVGGNTIKTSVRELISTVIQPKGALVHDGAAKVIADQWYENIQGEAALRYVLNELANFADSKVRMSRQKDTHDVTLSFTRYGDHWEIRFPPDFPRSEVNLLNGDFSKMVGGDNINTAVQAMISAMIQAQPKRAGENLVPVTRMSVEQWYAGDQGEAALRYVSRELRDITDNELGMSRKKDTNDITLRLKRNGQHWEIAFPSNFPKSNASLFKSGEFYAMVGGDQLETAVREIINRIKTLDQPSADIYGHPTSVTTEQWYVGHSGEATLRYVFDALREIADGEVKMRRNAETHDITLSLHHRGREWQITFPFNFPKSNAGVSTNGKDNKIFAGNTVENSVSALINHITTAYPSHSNISSAFPSHSTMLETQERAICYIQ</sequence>
<dbReference type="PROSITE" id="PS00107">
    <property type="entry name" value="PROTEIN_KINASE_ATP"/>
    <property type="match status" value="1"/>
</dbReference>
<protein>
    <submittedName>
        <fullName evidence="8">Putative serine/threonine-protein kinase</fullName>
    </submittedName>
</protein>
<dbReference type="OrthoDB" id="4062651at2759"/>
<feature type="binding site" evidence="5">
    <location>
        <position position="348"/>
    </location>
    <ligand>
        <name>ATP</name>
        <dbReference type="ChEBI" id="CHEBI:30616"/>
    </ligand>
</feature>
<evidence type="ECO:0000256" key="4">
    <source>
        <dbReference type="ARBA" id="ARBA00022840"/>
    </source>
</evidence>
<dbReference type="SMART" id="SM00220">
    <property type="entry name" value="S_TKc"/>
    <property type="match status" value="1"/>
</dbReference>
<dbReference type="GO" id="GO:0004674">
    <property type="term" value="F:protein serine/threonine kinase activity"/>
    <property type="evidence" value="ECO:0007669"/>
    <property type="project" value="TreeGrafter"/>
</dbReference>
<evidence type="ECO:0000256" key="1">
    <source>
        <dbReference type="ARBA" id="ARBA00022679"/>
    </source>
</evidence>
<feature type="compositionally biased region" description="Polar residues" evidence="6">
    <location>
        <begin position="158"/>
        <end position="167"/>
    </location>
</feature>
<dbReference type="Gene3D" id="3.30.200.20">
    <property type="entry name" value="Phosphorylase Kinase, domain 1"/>
    <property type="match status" value="1"/>
</dbReference>
<dbReference type="PROSITE" id="PS00108">
    <property type="entry name" value="PROTEIN_KINASE_ST"/>
    <property type="match status" value="1"/>
</dbReference>
<evidence type="ECO:0000259" key="7">
    <source>
        <dbReference type="PROSITE" id="PS50011"/>
    </source>
</evidence>
<organism evidence="8 9">
    <name type="scientific">Stylophora pistillata</name>
    <name type="common">Smooth cauliflower coral</name>
    <dbReference type="NCBI Taxonomy" id="50429"/>
    <lineage>
        <taxon>Eukaryota</taxon>
        <taxon>Metazoa</taxon>
        <taxon>Cnidaria</taxon>
        <taxon>Anthozoa</taxon>
        <taxon>Hexacorallia</taxon>
        <taxon>Scleractinia</taxon>
        <taxon>Astrocoeniina</taxon>
        <taxon>Pocilloporidae</taxon>
        <taxon>Stylophora</taxon>
    </lineage>
</organism>
<dbReference type="Pfam" id="PF00069">
    <property type="entry name" value="Pkinase"/>
    <property type="match status" value="1"/>
</dbReference>
<dbReference type="InterPro" id="IPR017441">
    <property type="entry name" value="Protein_kinase_ATP_BS"/>
</dbReference>
<evidence type="ECO:0000313" key="8">
    <source>
        <dbReference type="EMBL" id="PFX21035.1"/>
    </source>
</evidence>
<proteinExistence type="predicted"/>
<evidence type="ECO:0000313" key="9">
    <source>
        <dbReference type="Proteomes" id="UP000225706"/>
    </source>
</evidence>
<keyword evidence="1" id="KW-0808">Transferase</keyword>
<evidence type="ECO:0000256" key="2">
    <source>
        <dbReference type="ARBA" id="ARBA00022741"/>
    </source>
</evidence>
<keyword evidence="4 5" id="KW-0067">ATP-binding</keyword>
<dbReference type="EMBL" id="LSMT01000294">
    <property type="protein sequence ID" value="PFX21035.1"/>
    <property type="molecule type" value="Genomic_DNA"/>
</dbReference>
<keyword evidence="3 8" id="KW-0418">Kinase</keyword>
<dbReference type="InterPro" id="IPR008271">
    <property type="entry name" value="Ser/Thr_kinase_AS"/>
</dbReference>
<dbReference type="SUPFAM" id="SSF56112">
    <property type="entry name" value="Protein kinase-like (PK-like)"/>
    <property type="match status" value="1"/>
</dbReference>
<feature type="compositionally biased region" description="Basic and acidic residues" evidence="6">
    <location>
        <begin position="255"/>
        <end position="266"/>
    </location>
</feature>
<dbReference type="AlphaFoldDB" id="A0A2B4RXQ8"/>
<name>A0A2B4RXQ8_STYPI</name>
<dbReference type="Gene3D" id="1.10.510.10">
    <property type="entry name" value="Transferase(Phosphotransferase) domain 1"/>
    <property type="match status" value="1"/>
</dbReference>
<dbReference type="InterPro" id="IPR000719">
    <property type="entry name" value="Prot_kinase_dom"/>
</dbReference>
<feature type="region of interest" description="Disordered" evidence="6">
    <location>
        <begin position="129"/>
        <end position="172"/>
    </location>
</feature>
<accession>A0A2B4RXQ8</accession>
<reference evidence="9" key="1">
    <citation type="journal article" date="2017" name="bioRxiv">
        <title>Comparative analysis of the genomes of Stylophora pistillata and Acropora digitifera provides evidence for extensive differences between species of corals.</title>
        <authorList>
            <person name="Voolstra C.R."/>
            <person name="Li Y."/>
            <person name="Liew Y.J."/>
            <person name="Baumgarten S."/>
            <person name="Zoccola D."/>
            <person name="Flot J.-F."/>
            <person name="Tambutte S."/>
            <person name="Allemand D."/>
            <person name="Aranda M."/>
        </authorList>
    </citation>
    <scope>NUCLEOTIDE SEQUENCE [LARGE SCALE GENOMIC DNA]</scope>
</reference>
<keyword evidence="2 5" id="KW-0547">Nucleotide-binding</keyword>
<feature type="region of interest" description="Disordered" evidence="6">
    <location>
        <begin position="253"/>
        <end position="272"/>
    </location>
</feature>
<gene>
    <name evidence="8" type="ORF">AWC38_SpisGene14499</name>
</gene>
<evidence type="ECO:0000256" key="5">
    <source>
        <dbReference type="PROSITE-ProRule" id="PRU10141"/>
    </source>
</evidence>
<evidence type="ECO:0000256" key="6">
    <source>
        <dbReference type="SAM" id="MobiDB-lite"/>
    </source>
</evidence>
<dbReference type="InterPro" id="IPR011009">
    <property type="entry name" value="Kinase-like_dom_sf"/>
</dbReference>
<dbReference type="PANTHER" id="PTHR44329:SF288">
    <property type="entry name" value="MITOGEN-ACTIVATED PROTEIN KINASE KINASE KINASE 20"/>
    <property type="match status" value="1"/>
</dbReference>
<evidence type="ECO:0000256" key="3">
    <source>
        <dbReference type="ARBA" id="ARBA00022777"/>
    </source>
</evidence>
<keyword evidence="9" id="KW-1185">Reference proteome</keyword>
<dbReference type="PROSITE" id="PS50011">
    <property type="entry name" value="PROTEIN_KINASE_DOM"/>
    <property type="match status" value="1"/>
</dbReference>
<comment type="caution">
    <text evidence="8">The sequence shown here is derived from an EMBL/GenBank/DDBJ whole genome shotgun (WGS) entry which is preliminary data.</text>
</comment>
<feature type="domain" description="Protein kinase" evidence="7">
    <location>
        <begin position="317"/>
        <end position="633"/>
    </location>
</feature>
<dbReference type="InterPro" id="IPR051681">
    <property type="entry name" value="Ser/Thr_Kinases-Pseudokinases"/>
</dbReference>